<evidence type="ECO:0000313" key="1">
    <source>
        <dbReference type="EMBL" id="CDH25180.1"/>
    </source>
</evidence>
<protein>
    <submittedName>
        <fullName evidence="1">Uncharacterized protein</fullName>
    </submittedName>
</protein>
<comment type="caution">
    <text evidence="1">The sequence shown here is derived from an EMBL/GenBank/DDBJ whole genome shotgun (WGS) entry which is preliminary data.</text>
</comment>
<name>A0A077PLF8_XENBV</name>
<dbReference type="Proteomes" id="UP000028493">
    <property type="component" value="Unassembled WGS sequence"/>
</dbReference>
<organism evidence="1">
    <name type="scientific">Xenorhabdus bovienii str. kraussei Becker Underwood</name>
    <dbReference type="NCBI Taxonomy" id="1398204"/>
    <lineage>
        <taxon>Bacteria</taxon>
        <taxon>Pseudomonadati</taxon>
        <taxon>Pseudomonadota</taxon>
        <taxon>Gammaproteobacteria</taxon>
        <taxon>Enterobacterales</taxon>
        <taxon>Morganellaceae</taxon>
        <taxon>Xenorhabdus</taxon>
    </lineage>
</organism>
<sequence>MAESWALKSEVASFESSWSHITFI</sequence>
<dbReference type="AlphaFoldDB" id="A0A077PLF8"/>
<accession>A0A077PLF8</accession>
<gene>
    <name evidence="1" type="ORF">XBKB1_3820001</name>
</gene>
<proteinExistence type="predicted"/>
<dbReference type="EMBL" id="CBSZ010000315">
    <property type="protein sequence ID" value="CDH25180.1"/>
    <property type="molecule type" value="Genomic_DNA"/>
</dbReference>
<reference evidence="1" key="1">
    <citation type="submission" date="2013-07" db="EMBL/GenBank/DDBJ databases">
        <title>Sub-species coevolution in mutualistic symbiosis.</title>
        <authorList>
            <person name="Murfin K."/>
            <person name="Klassen J."/>
            <person name="Lee M."/>
            <person name="Forst S."/>
            <person name="Stock P."/>
            <person name="Goodrich-Blair H."/>
        </authorList>
    </citation>
    <scope>NUCLEOTIDE SEQUENCE [LARGE SCALE GENOMIC DNA]</scope>
    <source>
        <strain evidence="1">Kraussei Becker Underwood</strain>
    </source>
</reference>
<dbReference type="HOGENOM" id="CLU_3421305_0_0_6"/>